<reference evidence="10" key="1">
    <citation type="submission" date="2024-06" db="EMBL/GenBank/DDBJ databases">
        <title>Radixoralia hellwigii gen. nov., sp nov., isolated from a root canal in the human oral cavity.</title>
        <authorList>
            <person name="Bartsch S."/>
            <person name="Wittmer A."/>
            <person name="Schulz A.-K."/>
            <person name="Neumann-Schaal M."/>
            <person name="Wolf J."/>
            <person name="Gronow S."/>
            <person name="Tennert C."/>
            <person name="Haecker G."/>
            <person name="Cieplik F."/>
            <person name="Al-Ahmad A."/>
        </authorList>
    </citation>
    <scope>NUCLEOTIDE SEQUENCE [LARGE SCALE GENOMIC DNA]</scope>
    <source>
        <strain evidence="10">Wk13</strain>
    </source>
</reference>
<dbReference type="Pfam" id="PF14693">
    <property type="entry name" value="Ribosomal_TL5_C"/>
    <property type="match status" value="1"/>
</dbReference>
<dbReference type="HAMAP" id="MF_01336">
    <property type="entry name" value="Ribosomal_bL25"/>
    <property type="match status" value="1"/>
</dbReference>
<evidence type="ECO:0000256" key="3">
    <source>
        <dbReference type="ARBA" id="ARBA00022980"/>
    </source>
</evidence>
<dbReference type="PANTHER" id="PTHR33284">
    <property type="entry name" value="RIBOSOMAL PROTEIN L25/GLN-TRNA SYNTHETASE, ANTI-CODON-BINDING DOMAIN-CONTAINING PROTEIN"/>
    <property type="match status" value="1"/>
</dbReference>
<evidence type="ECO:0000259" key="8">
    <source>
        <dbReference type="Pfam" id="PF14693"/>
    </source>
</evidence>
<dbReference type="GO" id="GO:0005840">
    <property type="term" value="C:ribosome"/>
    <property type="evidence" value="ECO:0007669"/>
    <property type="project" value="UniProtKB-KW"/>
</dbReference>
<protein>
    <recommendedName>
        <fullName evidence="5">Large ribosomal subunit protein bL25</fullName>
    </recommendedName>
    <alternativeName>
        <fullName evidence="5">General stress protein CTC</fullName>
    </alternativeName>
</protein>
<dbReference type="RefSeq" id="WP_418890109.1">
    <property type="nucleotide sequence ID" value="NZ_JBEUWX010000001.1"/>
</dbReference>
<name>A0ABV4UDH4_9RHOO</name>
<feature type="domain" description="Large ribosomal subunit protein bL25 L25" evidence="7">
    <location>
        <begin position="5"/>
        <end position="92"/>
    </location>
</feature>
<comment type="subunit">
    <text evidence="5">Part of the 50S ribosomal subunit; part of the 5S rRNA/L5/L18/L25 subcomplex. Contacts the 5S rRNA. Binds to the 5S rRNA independently of L5 and L18.</text>
</comment>
<comment type="similarity">
    <text evidence="5">Belongs to the bacterial ribosomal protein bL25 family. CTC subfamily.</text>
</comment>
<dbReference type="SUPFAM" id="SSF50715">
    <property type="entry name" value="Ribosomal protein L25-like"/>
    <property type="match status" value="1"/>
</dbReference>
<dbReference type="CDD" id="cd00495">
    <property type="entry name" value="Ribosomal_L25_TL5_CTC"/>
    <property type="match status" value="1"/>
</dbReference>
<evidence type="ECO:0000256" key="5">
    <source>
        <dbReference type="HAMAP-Rule" id="MF_01334"/>
    </source>
</evidence>
<sequence>MQFEINAKTRVQHGSGASRRLRRASKVPGIVYGGASKPVSIEVDHNELLLALRKEAFQSSVITLKLDGAAQSVLLRDVQMHPYKSLVLHVDFLRVDASRAIHQKIPLHFVNTDIAPGVKVGGGIVSHIMSDIEVSCLPKDLPAFIEVDLKDLDIGQALSVSQLTFPKGVEPVAHGEDDPVVVTIVAKKIEAAETTEEEAEASSDATPTPPTA</sequence>
<dbReference type="InterPro" id="IPR020930">
    <property type="entry name" value="Ribosomal_uL5_bac-type"/>
</dbReference>
<dbReference type="Pfam" id="PF01386">
    <property type="entry name" value="Ribosomal_L25p"/>
    <property type="match status" value="1"/>
</dbReference>
<gene>
    <name evidence="5" type="primary">rplY</name>
    <name evidence="5" type="synonym">ctc</name>
    <name evidence="9" type="ORF">ABCS64_01150</name>
</gene>
<dbReference type="NCBIfam" id="NF004130">
    <property type="entry name" value="PRK05618.1-5"/>
    <property type="match status" value="1"/>
</dbReference>
<dbReference type="InterPro" id="IPR020056">
    <property type="entry name" value="Rbsml_bL25/Gln-tRNA_synth_N"/>
</dbReference>
<organism evidence="9 10">
    <name type="scientific">Dentiradicibacter hellwigii</name>
    <dbReference type="NCBI Taxonomy" id="3149053"/>
    <lineage>
        <taxon>Bacteria</taxon>
        <taxon>Pseudomonadati</taxon>
        <taxon>Pseudomonadota</taxon>
        <taxon>Betaproteobacteria</taxon>
        <taxon>Rhodocyclales</taxon>
        <taxon>Rhodocyclaceae</taxon>
        <taxon>Dentiradicibacter</taxon>
    </lineage>
</organism>
<evidence type="ECO:0000256" key="1">
    <source>
        <dbReference type="ARBA" id="ARBA00022730"/>
    </source>
</evidence>
<dbReference type="InterPro" id="IPR037121">
    <property type="entry name" value="Ribosomal_bL25_C"/>
</dbReference>
<keyword evidence="10" id="KW-1185">Reference proteome</keyword>
<dbReference type="NCBIfam" id="NF004128">
    <property type="entry name" value="PRK05618.1-2"/>
    <property type="match status" value="1"/>
</dbReference>
<dbReference type="InterPro" id="IPR001021">
    <property type="entry name" value="Ribosomal_bL25_long"/>
</dbReference>
<dbReference type="Gene3D" id="2.40.240.10">
    <property type="entry name" value="Ribosomal Protein L25, Chain P"/>
    <property type="match status" value="1"/>
</dbReference>
<dbReference type="InterPro" id="IPR020055">
    <property type="entry name" value="Ribosomal_bL25_short"/>
</dbReference>
<keyword evidence="1 5" id="KW-0699">rRNA-binding</keyword>
<dbReference type="InterPro" id="IPR020057">
    <property type="entry name" value="Ribosomal_bL25_b-dom"/>
</dbReference>
<evidence type="ECO:0000313" key="9">
    <source>
        <dbReference type="EMBL" id="MFA9948944.1"/>
    </source>
</evidence>
<dbReference type="NCBIfam" id="NF004612">
    <property type="entry name" value="PRK05943.1"/>
    <property type="match status" value="1"/>
</dbReference>
<evidence type="ECO:0000313" key="10">
    <source>
        <dbReference type="Proteomes" id="UP001574673"/>
    </source>
</evidence>
<evidence type="ECO:0000256" key="2">
    <source>
        <dbReference type="ARBA" id="ARBA00022884"/>
    </source>
</evidence>
<keyword evidence="4 5" id="KW-0687">Ribonucleoprotein</keyword>
<dbReference type="NCBIfam" id="TIGR00731">
    <property type="entry name" value="bL25_bact_ctc"/>
    <property type="match status" value="1"/>
</dbReference>
<dbReference type="Gene3D" id="2.170.120.20">
    <property type="entry name" value="Ribosomal protein L25, beta domain"/>
    <property type="match status" value="1"/>
</dbReference>
<accession>A0ABV4UDH4</accession>
<comment type="caution">
    <text evidence="9">The sequence shown here is derived from an EMBL/GenBank/DDBJ whole genome shotgun (WGS) entry which is preliminary data.</text>
</comment>
<dbReference type="EMBL" id="JBEUWX010000001">
    <property type="protein sequence ID" value="MFA9948944.1"/>
    <property type="molecule type" value="Genomic_DNA"/>
</dbReference>
<proteinExistence type="inferred from homology"/>
<evidence type="ECO:0000259" key="7">
    <source>
        <dbReference type="Pfam" id="PF01386"/>
    </source>
</evidence>
<dbReference type="PANTHER" id="PTHR33284:SF1">
    <property type="entry name" value="RIBOSOMAL PROTEIN L25_GLN-TRNA SYNTHETASE, ANTI-CODON-BINDING DOMAIN-CONTAINING PROTEIN"/>
    <property type="match status" value="1"/>
</dbReference>
<evidence type="ECO:0000256" key="4">
    <source>
        <dbReference type="ARBA" id="ARBA00023274"/>
    </source>
</evidence>
<dbReference type="Proteomes" id="UP001574673">
    <property type="component" value="Unassembled WGS sequence"/>
</dbReference>
<dbReference type="HAMAP" id="MF_01334">
    <property type="entry name" value="Ribosomal_bL25_CTC"/>
    <property type="match status" value="1"/>
</dbReference>
<evidence type="ECO:0000256" key="6">
    <source>
        <dbReference type="SAM" id="MobiDB-lite"/>
    </source>
</evidence>
<comment type="function">
    <text evidence="5">This is one of the proteins that binds to the 5S RNA in the ribosome where it forms part of the central protuberance.</text>
</comment>
<dbReference type="InterPro" id="IPR029751">
    <property type="entry name" value="Ribosomal_L25_dom"/>
</dbReference>
<keyword evidence="2 5" id="KW-0694">RNA-binding</keyword>
<keyword evidence="3 5" id="KW-0689">Ribosomal protein</keyword>
<feature type="domain" description="Large ribosomal subunit protein bL25 beta" evidence="8">
    <location>
        <begin position="101"/>
        <end position="187"/>
    </location>
</feature>
<dbReference type="InterPro" id="IPR011035">
    <property type="entry name" value="Ribosomal_bL25/Gln-tRNA_synth"/>
</dbReference>
<feature type="region of interest" description="Disordered" evidence="6">
    <location>
        <begin position="192"/>
        <end position="212"/>
    </location>
</feature>